<name>H8GX94_DEIGI</name>
<gene>
    <name evidence="1" type="ordered locus">DGo_CA1896</name>
</gene>
<dbReference type="STRING" id="745776.DGo_CA1896"/>
<dbReference type="EMBL" id="CP002191">
    <property type="protein sequence ID" value="AFD25823.1"/>
    <property type="molecule type" value="Genomic_DNA"/>
</dbReference>
<dbReference type="Proteomes" id="UP000007575">
    <property type="component" value="Chromosome"/>
</dbReference>
<dbReference type="PATRIC" id="fig|745776.4.peg.1946"/>
<keyword evidence="2" id="KW-1185">Reference proteome</keyword>
<dbReference type="AlphaFoldDB" id="H8GX94"/>
<dbReference type="HOGENOM" id="CLU_2232162_0_0_0"/>
<organism evidence="1 2">
    <name type="scientific">Deinococcus gobiensis (strain DSM 21396 / JCM 16679 / CGMCC 1.7299 / I-0)</name>
    <dbReference type="NCBI Taxonomy" id="745776"/>
    <lineage>
        <taxon>Bacteria</taxon>
        <taxon>Thermotogati</taxon>
        <taxon>Deinococcota</taxon>
        <taxon>Deinococci</taxon>
        <taxon>Deinococcales</taxon>
        <taxon>Deinococcaceae</taxon>
        <taxon>Deinococcus</taxon>
    </lineage>
</organism>
<evidence type="ECO:0000313" key="1">
    <source>
        <dbReference type="EMBL" id="AFD25823.1"/>
    </source>
</evidence>
<proteinExistence type="predicted"/>
<reference evidence="1 2" key="1">
    <citation type="journal article" date="2012" name="PLoS ONE">
        <title>Genome sequence and transcriptome analysis of the radioresistant bacterium Deinococcus gobiensis: insights into the extreme environmental adaptations.</title>
        <authorList>
            <person name="Yuan M."/>
            <person name="Chen M."/>
            <person name="Zhang W."/>
            <person name="Lu W."/>
            <person name="Wang J."/>
            <person name="Yang M."/>
            <person name="Zhao P."/>
            <person name="Tang R."/>
            <person name="Li X."/>
            <person name="Hao Y."/>
            <person name="Zhou Z."/>
            <person name="Zhan Y."/>
            <person name="Yu H."/>
            <person name="Teng C."/>
            <person name="Yan Y."/>
            <person name="Ping S."/>
            <person name="Wang Y."/>
            <person name="Lin M."/>
        </authorList>
    </citation>
    <scope>NUCLEOTIDE SEQUENCE [LARGE SCALE GENOMIC DNA]</scope>
    <source>
        <strain evidence="1 2">I-0</strain>
    </source>
</reference>
<evidence type="ECO:0008006" key="3">
    <source>
        <dbReference type="Google" id="ProtNLM"/>
    </source>
</evidence>
<dbReference type="KEGG" id="dgo:DGo_CA1896"/>
<evidence type="ECO:0000313" key="2">
    <source>
        <dbReference type="Proteomes" id="UP000007575"/>
    </source>
</evidence>
<accession>H8GX94</accession>
<protein>
    <recommendedName>
        <fullName evidence="3">Phage head-tail adaptor</fullName>
    </recommendedName>
</protein>
<sequence length="105" mass="11489">MRLPAHMLTSTAQVLVEVKGGPPDRLGHGTSNWVPQGEPIPCAHFPAGTKVVEQAQLRGVRVAREVYLERTGLNPQANRLRLDGTDYTITLVNDWQGFSQLGVTT</sequence>